<dbReference type="SUPFAM" id="SSF53474">
    <property type="entry name" value="alpha/beta-Hydrolases"/>
    <property type="match status" value="1"/>
</dbReference>
<dbReference type="PANTHER" id="PTHR10272:SF0">
    <property type="entry name" value="PLATELET-ACTIVATING FACTOR ACETYLHYDROLASE"/>
    <property type="match status" value="1"/>
</dbReference>
<evidence type="ECO:0000256" key="3">
    <source>
        <dbReference type="ARBA" id="ARBA00023098"/>
    </source>
</evidence>
<dbReference type="Gene3D" id="3.40.50.1820">
    <property type="entry name" value="alpha/beta hydrolase"/>
    <property type="match status" value="1"/>
</dbReference>
<dbReference type="InterPro" id="IPR029058">
    <property type="entry name" value="AB_hydrolase_fold"/>
</dbReference>
<gene>
    <name evidence="5" type="ORF">Q2T77_02465</name>
</gene>
<proteinExistence type="predicted"/>
<name>A0ABT8RYN5_9BURK</name>
<protein>
    <submittedName>
        <fullName evidence="5">Alpha/beta hydrolase</fullName>
    </submittedName>
</protein>
<dbReference type="PIRSF" id="PIRSF031982">
    <property type="entry name" value="UCP031982_abhydr"/>
    <property type="match status" value="1"/>
</dbReference>
<feature type="signal peptide" evidence="4">
    <location>
        <begin position="1"/>
        <end position="22"/>
    </location>
</feature>
<keyword evidence="3" id="KW-0443">Lipid metabolism</keyword>
<organism evidence="5 6">
    <name type="scientific">Variovorax ginsengisoli</name>
    <dbReference type="NCBI Taxonomy" id="363844"/>
    <lineage>
        <taxon>Bacteria</taxon>
        <taxon>Pseudomonadati</taxon>
        <taxon>Pseudomonadota</taxon>
        <taxon>Betaproteobacteria</taxon>
        <taxon>Burkholderiales</taxon>
        <taxon>Comamonadaceae</taxon>
        <taxon>Variovorax</taxon>
    </lineage>
</organism>
<dbReference type="Proteomes" id="UP001169027">
    <property type="component" value="Unassembled WGS sequence"/>
</dbReference>
<keyword evidence="4" id="KW-0732">Signal</keyword>
<keyword evidence="2" id="KW-0442">Lipid degradation</keyword>
<evidence type="ECO:0000256" key="2">
    <source>
        <dbReference type="ARBA" id="ARBA00022963"/>
    </source>
</evidence>
<sequence>MPNILRALAAICFSAAAATTHGAGFSFVEVPADAEAPALRGAVWYPCRAPTGQVHVGPMRIPGVEDCAMEGDHWPLVVFSHGSGGSFLGHHDTATALADAGFVVAAISHPGDNFQDLSRQGDLSVFESRPVDMRRLVDHMVGRWPARAKLAPGEIGFFGFSRGGYTGLVAIGAKPDFKVGLSLCPAVSARPICQQIRRNEQPRPPRRDARIKAAVIVDPLSFFTAEGLKQVNVPVQLWASAYGGDGVTPESVDTVRRHLPSPPDWNTPAKTVHFSYLAPCSPALAQAVPEICSDRPGFDRVAFHQSFNAKVLAFFRTQLSAAARPVQAAPPISR</sequence>
<comment type="caution">
    <text evidence="5">The sequence shown here is derived from an EMBL/GenBank/DDBJ whole genome shotgun (WGS) entry which is preliminary data.</text>
</comment>
<evidence type="ECO:0000313" key="6">
    <source>
        <dbReference type="Proteomes" id="UP001169027"/>
    </source>
</evidence>
<feature type="chain" id="PRO_5045723407" evidence="4">
    <location>
        <begin position="23"/>
        <end position="334"/>
    </location>
</feature>
<reference evidence="5" key="1">
    <citation type="submission" date="2023-06" db="EMBL/GenBank/DDBJ databases">
        <authorList>
            <person name="Jiang Y."/>
            <person name="Liu Q."/>
        </authorList>
    </citation>
    <scope>NUCLEOTIDE SEQUENCE</scope>
    <source>
        <strain evidence="5">CGMCC 1.12090</strain>
    </source>
</reference>
<dbReference type="RefSeq" id="WP_301803252.1">
    <property type="nucleotide sequence ID" value="NZ_JAUJZH010000001.1"/>
</dbReference>
<keyword evidence="1 5" id="KW-0378">Hydrolase</keyword>
<accession>A0ABT8RYN5</accession>
<dbReference type="PANTHER" id="PTHR10272">
    <property type="entry name" value="PLATELET-ACTIVATING FACTOR ACETYLHYDROLASE"/>
    <property type="match status" value="1"/>
</dbReference>
<dbReference type="GO" id="GO:0016787">
    <property type="term" value="F:hydrolase activity"/>
    <property type="evidence" value="ECO:0007669"/>
    <property type="project" value="UniProtKB-KW"/>
</dbReference>
<dbReference type="EMBL" id="JAUKVY010000001">
    <property type="protein sequence ID" value="MDO1531137.1"/>
    <property type="molecule type" value="Genomic_DNA"/>
</dbReference>
<dbReference type="InterPro" id="IPR016986">
    <property type="entry name" value="UCP031982_abhydr"/>
</dbReference>
<evidence type="ECO:0000256" key="1">
    <source>
        <dbReference type="ARBA" id="ARBA00022801"/>
    </source>
</evidence>
<evidence type="ECO:0000313" key="5">
    <source>
        <dbReference type="EMBL" id="MDO1531137.1"/>
    </source>
</evidence>
<evidence type="ECO:0000256" key="4">
    <source>
        <dbReference type="SAM" id="SignalP"/>
    </source>
</evidence>
<dbReference type="Pfam" id="PF03403">
    <property type="entry name" value="PAF-AH_p_II"/>
    <property type="match status" value="1"/>
</dbReference>
<keyword evidence="6" id="KW-1185">Reference proteome</keyword>